<dbReference type="GO" id="GO:0055085">
    <property type="term" value="P:transmembrane transport"/>
    <property type="evidence" value="ECO:0007669"/>
    <property type="project" value="InterPro"/>
</dbReference>
<dbReference type="GO" id="GO:0005886">
    <property type="term" value="C:plasma membrane"/>
    <property type="evidence" value="ECO:0007669"/>
    <property type="project" value="UniProtKB-SubCell"/>
</dbReference>
<dbReference type="NCBIfam" id="NF045476">
    <property type="entry name" value="Opp4C"/>
    <property type="match status" value="1"/>
</dbReference>
<keyword evidence="5 7" id="KW-1133">Transmembrane helix</keyword>
<dbReference type="OrthoDB" id="9797472at2"/>
<feature type="transmembrane region" description="Helical" evidence="7">
    <location>
        <begin position="145"/>
        <end position="173"/>
    </location>
</feature>
<reference evidence="9 10" key="1">
    <citation type="submission" date="2016-02" db="EMBL/GenBank/DDBJ databases">
        <title>Draft genome sequence of Acidibacillus ferrooxidans SLC66.</title>
        <authorList>
            <person name="Oliveira G."/>
            <person name="Nancucheo I."/>
            <person name="Dall'Agnol H."/>
            <person name="Johnson B."/>
            <person name="Oliveira R."/>
            <person name="Nunes G.L."/>
            <person name="Tzotzos G."/>
            <person name="Orellana S.C."/>
            <person name="Salim A.C."/>
            <person name="Araujo F.M."/>
        </authorList>
    </citation>
    <scope>NUCLEOTIDE SEQUENCE [LARGE SCALE GENOMIC DNA]</scope>
    <source>
        <strain evidence="9 10">SLC66</strain>
    </source>
</reference>
<evidence type="ECO:0000256" key="3">
    <source>
        <dbReference type="ARBA" id="ARBA00022475"/>
    </source>
</evidence>
<dbReference type="Proteomes" id="UP000077421">
    <property type="component" value="Unassembled WGS sequence"/>
</dbReference>
<dbReference type="InterPro" id="IPR050366">
    <property type="entry name" value="BP-dependent_transpt_permease"/>
</dbReference>
<feature type="transmembrane region" description="Helical" evidence="7">
    <location>
        <begin position="36"/>
        <end position="58"/>
    </location>
</feature>
<sequence length="302" mass="32870">MATQIVQHAVKKPERKVTVGKSPTRLAFERFFRNPLAVAGVIVLSLIILVTIFAPFLTKFSPSTADIMNTDSPPTALHPLGTDASGFDNLARVLYGGRVDLTVAFAAAFMSMFLGTLYGGISGFFGGWVDNIMMRFVDIMLNFPFLILVLALESIFSVQGVWILVFVVGVTAWPGPARLMRGMFLQLREQDYVIGARTIGCSSWRIIFRHMLPNTLSFLIVLVSFSVASYVGLEAALSFLGLGVPLSVPSWGGMLNASTGYIQLTTEPYAWGPPMAMIVLTILSVNFIGDGLRDAFDPQSKA</sequence>
<evidence type="ECO:0000256" key="4">
    <source>
        <dbReference type="ARBA" id="ARBA00022692"/>
    </source>
</evidence>
<keyword evidence="2 7" id="KW-0813">Transport</keyword>
<dbReference type="InterPro" id="IPR053523">
    <property type="entry name" value="Oligopeptide_permease_AppC"/>
</dbReference>
<evidence type="ECO:0000256" key="6">
    <source>
        <dbReference type="ARBA" id="ARBA00023136"/>
    </source>
</evidence>
<keyword evidence="3" id="KW-1003">Cell membrane</keyword>
<dbReference type="SUPFAM" id="SSF161098">
    <property type="entry name" value="MetI-like"/>
    <property type="match status" value="1"/>
</dbReference>
<feature type="domain" description="ABC transmembrane type-1" evidence="8">
    <location>
        <begin position="97"/>
        <end position="289"/>
    </location>
</feature>
<accession>A0A853KGG2</accession>
<comment type="subcellular location">
    <subcellularLocation>
        <location evidence="1 7">Cell membrane</location>
        <topology evidence="1 7">Multi-pass membrane protein</topology>
    </subcellularLocation>
</comment>
<evidence type="ECO:0000313" key="10">
    <source>
        <dbReference type="Proteomes" id="UP000077421"/>
    </source>
</evidence>
<protein>
    <recommendedName>
        <fullName evidence="8">ABC transmembrane type-1 domain-containing protein</fullName>
    </recommendedName>
</protein>
<organism evidence="9 10">
    <name type="scientific">Ferroacidibacillus organovorans</name>
    <dbReference type="NCBI Taxonomy" id="1765683"/>
    <lineage>
        <taxon>Bacteria</taxon>
        <taxon>Bacillati</taxon>
        <taxon>Bacillota</taxon>
        <taxon>Bacilli</taxon>
        <taxon>Bacillales</taxon>
        <taxon>Alicyclobacillaceae</taxon>
        <taxon>Ferroacidibacillus</taxon>
    </lineage>
</organism>
<dbReference type="CDD" id="cd06261">
    <property type="entry name" value="TM_PBP2"/>
    <property type="match status" value="1"/>
</dbReference>
<comment type="similarity">
    <text evidence="7">Belongs to the binding-protein-dependent transport system permease family.</text>
</comment>
<gene>
    <name evidence="9" type="ORF">AYW79_00235</name>
</gene>
<feature type="transmembrane region" description="Helical" evidence="7">
    <location>
        <begin position="101"/>
        <end position="125"/>
    </location>
</feature>
<dbReference type="Pfam" id="PF12911">
    <property type="entry name" value="OppC_N"/>
    <property type="match status" value="1"/>
</dbReference>
<comment type="caution">
    <text evidence="9">The sequence shown here is derived from an EMBL/GenBank/DDBJ whole genome shotgun (WGS) entry which is preliminary data.</text>
</comment>
<dbReference type="InterPro" id="IPR000515">
    <property type="entry name" value="MetI-like"/>
</dbReference>
<feature type="transmembrane region" description="Helical" evidence="7">
    <location>
        <begin position="268"/>
        <end position="289"/>
    </location>
</feature>
<feature type="transmembrane region" description="Helical" evidence="7">
    <location>
        <begin position="215"/>
        <end position="248"/>
    </location>
</feature>
<keyword evidence="6 7" id="KW-0472">Membrane</keyword>
<dbReference type="Gene3D" id="1.10.3720.10">
    <property type="entry name" value="MetI-like"/>
    <property type="match status" value="1"/>
</dbReference>
<dbReference type="AlphaFoldDB" id="A0A853KGG2"/>
<evidence type="ECO:0000256" key="2">
    <source>
        <dbReference type="ARBA" id="ARBA00022448"/>
    </source>
</evidence>
<evidence type="ECO:0000256" key="1">
    <source>
        <dbReference type="ARBA" id="ARBA00004651"/>
    </source>
</evidence>
<dbReference type="EMBL" id="LSUQ01000001">
    <property type="protein sequence ID" value="OAG95379.1"/>
    <property type="molecule type" value="Genomic_DNA"/>
</dbReference>
<evidence type="ECO:0000313" key="9">
    <source>
        <dbReference type="EMBL" id="OAG95379.1"/>
    </source>
</evidence>
<evidence type="ECO:0000259" key="8">
    <source>
        <dbReference type="PROSITE" id="PS50928"/>
    </source>
</evidence>
<evidence type="ECO:0000256" key="7">
    <source>
        <dbReference type="RuleBase" id="RU363032"/>
    </source>
</evidence>
<dbReference type="InterPro" id="IPR035906">
    <property type="entry name" value="MetI-like_sf"/>
</dbReference>
<dbReference type="PANTHER" id="PTHR43386">
    <property type="entry name" value="OLIGOPEPTIDE TRANSPORT SYSTEM PERMEASE PROTEIN APPC"/>
    <property type="match status" value="1"/>
</dbReference>
<dbReference type="RefSeq" id="WP_067560426.1">
    <property type="nucleotide sequence ID" value="NZ_LSUQ01000001.1"/>
</dbReference>
<dbReference type="PANTHER" id="PTHR43386:SF1">
    <property type="entry name" value="D,D-DIPEPTIDE TRANSPORT SYSTEM PERMEASE PROTEIN DDPC-RELATED"/>
    <property type="match status" value="1"/>
</dbReference>
<dbReference type="PROSITE" id="PS50928">
    <property type="entry name" value="ABC_TM1"/>
    <property type="match status" value="1"/>
</dbReference>
<dbReference type="Pfam" id="PF00528">
    <property type="entry name" value="BPD_transp_1"/>
    <property type="match status" value="1"/>
</dbReference>
<name>A0A853KGG2_9BACL</name>
<proteinExistence type="inferred from homology"/>
<keyword evidence="4 7" id="KW-0812">Transmembrane</keyword>
<evidence type="ECO:0000256" key="5">
    <source>
        <dbReference type="ARBA" id="ARBA00022989"/>
    </source>
</evidence>
<dbReference type="InterPro" id="IPR025966">
    <property type="entry name" value="OppC_N"/>
</dbReference>